<keyword evidence="4" id="KW-0946">Virion</keyword>
<evidence type="ECO:0000256" key="1">
    <source>
        <dbReference type="ARBA" id="ARBA00022969"/>
    </source>
</evidence>
<evidence type="ECO:0000256" key="2">
    <source>
        <dbReference type="ARBA" id="ARBA00024325"/>
    </source>
</evidence>
<dbReference type="Proteomes" id="UP001197974">
    <property type="component" value="Chromosome"/>
</dbReference>
<keyword evidence="4" id="KW-0167">Capsid protein</keyword>
<protein>
    <submittedName>
        <fullName evidence="4">Spore coat protein</fullName>
    </submittedName>
</protein>
<keyword evidence="1" id="KW-0749">Sporulation</keyword>
<dbReference type="InterPro" id="IPR012347">
    <property type="entry name" value="Ferritin-like"/>
</dbReference>
<dbReference type="InterPro" id="IPR012851">
    <property type="entry name" value="Spore_coat_CotF-like"/>
</dbReference>
<gene>
    <name evidence="4" type="ORF">LC087_00345</name>
</gene>
<reference evidence="4 5" key="1">
    <citation type="submission" date="2023-06" db="EMBL/GenBank/DDBJ databases">
        <title>Five Gram-positive bacteria isolated from mangrove sediments in Shenzhen, Guangdong, China.</title>
        <authorList>
            <person name="Yu S."/>
            <person name="Zheng W."/>
            <person name="Huang Y."/>
        </authorList>
    </citation>
    <scope>NUCLEOTIDE SEQUENCE [LARGE SCALE GENOMIC DNA]</scope>
    <source>
        <strain evidence="4 5">SaN35-3</strain>
    </source>
</reference>
<dbReference type="EMBL" id="CP129013">
    <property type="protein sequence ID" value="WLR44217.1"/>
    <property type="molecule type" value="Genomic_DNA"/>
</dbReference>
<proteinExistence type="inferred from homology"/>
<evidence type="ECO:0000313" key="4">
    <source>
        <dbReference type="EMBL" id="WLR44217.1"/>
    </source>
</evidence>
<dbReference type="PANTHER" id="PTHR39183:SF1">
    <property type="entry name" value="SPORE COAT PROTEIN F-LIKE PROTEIN YHCQ"/>
    <property type="match status" value="1"/>
</dbReference>
<dbReference type="Gene3D" id="1.20.1260.10">
    <property type="match status" value="1"/>
</dbReference>
<sequence length="195" mass="22284">MNHGGHEVYDLHEMLAGIVNILDSYMIFRQYVTDSVLLDILDRQYQYITDQYNIIVECFQTGQEPNQKTSTYMMKESNDVVYGVQPTQPKKPNQSLSDVKDGGISGHMLGLIKANSSLLAMTSVETTNPVVRRVLAALVPNYIEMAYEIFLYQNKNRYYQVPQLSQKDMQYMVNGFQKAQGTPQMPNAQTNKTLH</sequence>
<name>A0ABY9JXV9_9BACI</name>
<dbReference type="Pfam" id="PF07875">
    <property type="entry name" value="Coat_F"/>
    <property type="match status" value="1"/>
</dbReference>
<comment type="similarity">
    <text evidence="3">Belongs to the CotF family.</text>
</comment>
<dbReference type="PANTHER" id="PTHR39183">
    <property type="entry name" value="SPORE COAT PROTEIN F-LIKE PROTEIN YHCQ"/>
    <property type="match status" value="1"/>
</dbReference>
<evidence type="ECO:0000313" key="5">
    <source>
        <dbReference type="Proteomes" id="UP001197974"/>
    </source>
</evidence>
<keyword evidence="5" id="KW-1185">Reference proteome</keyword>
<organism evidence="4 5">
    <name type="scientific">Bacillus carboniphilus</name>
    <dbReference type="NCBI Taxonomy" id="86663"/>
    <lineage>
        <taxon>Bacteria</taxon>
        <taxon>Bacillati</taxon>
        <taxon>Bacillota</taxon>
        <taxon>Bacilli</taxon>
        <taxon>Bacillales</taxon>
        <taxon>Bacillaceae</taxon>
        <taxon>Bacillus</taxon>
    </lineage>
</organism>
<comment type="subcellular location">
    <subcellularLocation>
        <location evidence="2">Spore coat</location>
    </subcellularLocation>
</comment>
<evidence type="ECO:0000256" key="3">
    <source>
        <dbReference type="ARBA" id="ARBA00024344"/>
    </source>
</evidence>
<accession>A0ABY9JXV9</accession>